<keyword evidence="1" id="KW-0808">Transferase</keyword>
<dbReference type="AlphaFoldDB" id="A0A1M4USX1"/>
<dbReference type="EMBL" id="FQUW01000007">
    <property type="protein sequence ID" value="SHE59779.1"/>
    <property type="molecule type" value="Genomic_DNA"/>
</dbReference>
<dbReference type="InterPro" id="IPR050484">
    <property type="entry name" value="Transf_Hexapept/Carb_Anhydrase"/>
</dbReference>
<dbReference type="RefSeq" id="WP_073163026.1">
    <property type="nucleotide sequence ID" value="NZ_FQUW01000007.1"/>
</dbReference>
<protein>
    <submittedName>
        <fullName evidence="1">Carbonic anhydrase or acetyltransferase, isoleucine patch superfamily</fullName>
    </submittedName>
</protein>
<dbReference type="InterPro" id="IPR001451">
    <property type="entry name" value="Hexapep"/>
</dbReference>
<dbReference type="PANTHER" id="PTHR13061:SF29">
    <property type="entry name" value="GAMMA CARBONIC ANHYDRASE-LIKE 1, MITOCHONDRIAL-RELATED"/>
    <property type="match status" value="1"/>
</dbReference>
<dbReference type="Gene3D" id="2.160.10.10">
    <property type="entry name" value="Hexapeptide repeat proteins"/>
    <property type="match status" value="1"/>
</dbReference>
<dbReference type="SUPFAM" id="SSF51161">
    <property type="entry name" value="Trimeric LpxA-like enzymes"/>
    <property type="match status" value="1"/>
</dbReference>
<gene>
    <name evidence="1" type="ORF">SAMN02745218_00562</name>
</gene>
<dbReference type="InterPro" id="IPR047324">
    <property type="entry name" value="LbH_gamma_CA-like"/>
</dbReference>
<organism evidence="1 2">
    <name type="scientific">Desulfofundulus australicus DSM 11792</name>
    <dbReference type="NCBI Taxonomy" id="1121425"/>
    <lineage>
        <taxon>Bacteria</taxon>
        <taxon>Bacillati</taxon>
        <taxon>Bacillota</taxon>
        <taxon>Clostridia</taxon>
        <taxon>Eubacteriales</taxon>
        <taxon>Peptococcaceae</taxon>
        <taxon>Desulfofundulus</taxon>
    </lineage>
</organism>
<evidence type="ECO:0000313" key="1">
    <source>
        <dbReference type="EMBL" id="SHE59779.1"/>
    </source>
</evidence>
<dbReference type="Proteomes" id="UP000184196">
    <property type="component" value="Unassembled WGS sequence"/>
</dbReference>
<evidence type="ECO:0000313" key="2">
    <source>
        <dbReference type="Proteomes" id="UP000184196"/>
    </source>
</evidence>
<sequence length="176" mass="18725">MGIYEFKGFKPQLAEDVFIAPGARIIGRVEIGRNSSVWFNTVIRGDADRVTIGEETNIQDGCQLHEDPGYPLKIGNRVTVGHGAILHGCTIEDGSLIGMGAIILNGARIGKGSVVGAGALVVEGQEIPPGCLALGSPARVIRQISAQEMEKLEKLALIYRQRAGDYRLNLSSSSSP</sequence>
<reference evidence="2" key="1">
    <citation type="submission" date="2016-11" db="EMBL/GenBank/DDBJ databases">
        <authorList>
            <person name="Varghese N."/>
            <person name="Submissions S."/>
        </authorList>
    </citation>
    <scope>NUCLEOTIDE SEQUENCE [LARGE SCALE GENOMIC DNA]</scope>
    <source>
        <strain evidence="2">DSM 11792</strain>
    </source>
</reference>
<dbReference type="PANTHER" id="PTHR13061">
    <property type="entry name" value="DYNACTIN SUBUNIT P25"/>
    <property type="match status" value="1"/>
</dbReference>
<dbReference type="CDD" id="cd04645">
    <property type="entry name" value="LbH_gamma_CA_like"/>
    <property type="match status" value="1"/>
</dbReference>
<keyword evidence="2" id="KW-1185">Reference proteome</keyword>
<dbReference type="Pfam" id="PF00132">
    <property type="entry name" value="Hexapep"/>
    <property type="match status" value="2"/>
</dbReference>
<dbReference type="GO" id="GO:0016740">
    <property type="term" value="F:transferase activity"/>
    <property type="evidence" value="ECO:0007669"/>
    <property type="project" value="UniProtKB-KW"/>
</dbReference>
<dbReference type="InterPro" id="IPR011004">
    <property type="entry name" value="Trimer_LpxA-like_sf"/>
</dbReference>
<accession>A0A1M4USX1</accession>
<dbReference type="OrthoDB" id="9803036at2"/>
<name>A0A1M4USX1_9FIRM</name>
<proteinExistence type="predicted"/>